<keyword evidence="4" id="KW-0547">Nucleotide-binding</keyword>
<evidence type="ECO:0000256" key="7">
    <source>
        <dbReference type="ARBA" id="ARBA00023136"/>
    </source>
</evidence>
<dbReference type="AlphaFoldDB" id="A0A183IPE9"/>
<dbReference type="GO" id="GO:0005778">
    <property type="term" value="C:peroxisomal membrane"/>
    <property type="evidence" value="ECO:0007669"/>
    <property type="project" value="TreeGrafter"/>
</dbReference>
<dbReference type="PANTHER" id="PTHR23077">
    <property type="entry name" value="AAA-FAMILY ATPASE"/>
    <property type="match status" value="1"/>
</dbReference>
<dbReference type="GO" id="GO:0016887">
    <property type="term" value="F:ATP hydrolysis activity"/>
    <property type="evidence" value="ECO:0007669"/>
    <property type="project" value="InterPro"/>
</dbReference>
<dbReference type="InterPro" id="IPR003593">
    <property type="entry name" value="AAA+_ATPase"/>
</dbReference>
<organism evidence="14">
    <name type="scientific">Soboliphyme baturini</name>
    <dbReference type="NCBI Taxonomy" id="241478"/>
    <lineage>
        <taxon>Eukaryota</taxon>
        <taxon>Metazoa</taxon>
        <taxon>Ecdysozoa</taxon>
        <taxon>Nematoda</taxon>
        <taxon>Enoplea</taxon>
        <taxon>Dorylaimia</taxon>
        <taxon>Dioctophymatida</taxon>
        <taxon>Dioctophymatoidea</taxon>
        <taxon>Soboliphymatidae</taxon>
        <taxon>Soboliphyme</taxon>
    </lineage>
</organism>
<keyword evidence="5" id="KW-0378">Hydrolase</keyword>
<protein>
    <recommendedName>
        <fullName evidence="8">Peroxisomal ATPase PEX6</fullName>
    </recommendedName>
    <alternativeName>
        <fullName evidence="9">Peroxin-6</fullName>
    </alternativeName>
</protein>
<dbReference type="InterPro" id="IPR050168">
    <property type="entry name" value="AAA_ATPase_domain"/>
</dbReference>
<keyword evidence="6" id="KW-0067">ATP-binding</keyword>
<dbReference type="SUPFAM" id="SSF52540">
    <property type="entry name" value="P-loop containing nucleoside triphosphate hydrolases"/>
    <property type="match status" value="1"/>
</dbReference>
<dbReference type="EMBL" id="UZAM01009033">
    <property type="protein sequence ID" value="VDP07400.1"/>
    <property type="molecule type" value="Genomic_DNA"/>
</dbReference>
<evidence type="ECO:0000256" key="3">
    <source>
        <dbReference type="ARBA" id="ARBA00022593"/>
    </source>
</evidence>
<evidence type="ECO:0000256" key="1">
    <source>
        <dbReference type="ARBA" id="ARBA00004370"/>
    </source>
</evidence>
<gene>
    <name evidence="12" type="ORF">SBAD_LOCUS5496</name>
</gene>
<evidence type="ECO:0000256" key="5">
    <source>
        <dbReference type="ARBA" id="ARBA00022801"/>
    </source>
</evidence>
<evidence type="ECO:0000256" key="9">
    <source>
        <dbReference type="ARBA" id="ARBA00034920"/>
    </source>
</evidence>
<proteinExistence type="inferred from homology"/>
<evidence type="ECO:0000256" key="4">
    <source>
        <dbReference type="ARBA" id="ARBA00022741"/>
    </source>
</evidence>
<evidence type="ECO:0000256" key="6">
    <source>
        <dbReference type="ARBA" id="ARBA00022840"/>
    </source>
</evidence>
<evidence type="ECO:0000313" key="12">
    <source>
        <dbReference type="EMBL" id="VDP07400.1"/>
    </source>
</evidence>
<reference evidence="14" key="1">
    <citation type="submission" date="2016-06" db="UniProtKB">
        <authorList>
            <consortium name="WormBaseParasite"/>
        </authorList>
    </citation>
    <scope>IDENTIFICATION</scope>
</reference>
<dbReference type="FunFam" id="3.40.50.300:FF:000109">
    <property type="entry name" value="Peroxisomal biogenesis factor 6"/>
    <property type="match status" value="1"/>
</dbReference>
<evidence type="ECO:0000313" key="14">
    <source>
        <dbReference type="WBParaSite" id="SBAD_0000571801-mRNA-1"/>
    </source>
</evidence>
<dbReference type="InterPro" id="IPR003959">
    <property type="entry name" value="ATPase_AAA_core"/>
</dbReference>
<sequence>MEVGSNFRLLCFLKKLLALVDDEKLRRIVIGTTNASGNLIHDIQAIFDYDYHIKETRRLCDANVDYLKKMYHVEVDGADLNAAINQADGSFFELRNIFAKAVATAFNRKERMLFGKAENFPFSRRKIHVDDEDLKTACEALTSQKNQQYGLSKVPSVKWSDIGGLDEAKKELHDLIKLPLECPALFGTCLKRTGLLLYGPPGCGKTLLGKALASEFRLNFISIKGPELLSMYVGESEANVRKLFAQARLSAPCIVFFDEIDAIASVRGNASDSSRVTDRVVSQLLSEIDGISEKRNVFLIGSTNRIDLIDTAFLRPGRFDKTVYVDIGQDFDSRQEVLKAACRKVPLGNDVRLEEIVRMCPKYMSGADFASLVNEAVFVAVEKAITSPNLSESNSNGEDERQNQDSLHICQADFIQAFRSFKGSSCSGA</sequence>
<dbReference type="Pfam" id="PF00004">
    <property type="entry name" value="AAA"/>
    <property type="match status" value="1"/>
</dbReference>
<comment type="similarity">
    <text evidence="2">Belongs to the AAA ATPase family.</text>
</comment>
<evidence type="ECO:0000256" key="8">
    <source>
        <dbReference type="ARBA" id="ARBA00034811"/>
    </source>
</evidence>
<dbReference type="Gene3D" id="1.10.8.60">
    <property type="match status" value="1"/>
</dbReference>
<comment type="catalytic activity">
    <reaction evidence="10">
        <text>ATP + H2O = ADP + phosphate + H(+)</text>
        <dbReference type="Rhea" id="RHEA:13065"/>
        <dbReference type="ChEBI" id="CHEBI:15377"/>
        <dbReference type="ChEBI" id="CHEBI:15378"/>
        <dbReference type="ChEBI" id="CHEBI:30616"/>
        <dbReference type="ChEBI" id="CHEBI:43474"/>
        <dbReference type="ChEBI" id="CHEBI:456216"/>
    </reaction>
    <physiologicalReaction direction="left-to-right" evidence="10">
        <dbReference type="Rhea" id="RHEA:13066"/>
    </physiologicalReaction>
</comment>
<dbReference type="GO" id="GO:0005524">
    <property type="term" value="F:ATP binding"/>
    <property type="evidence" value="ECO:0007669"/>
    <property type="project" value="UniProtKB-KW"/>
</dbReference>
<evidence type="ECO:0000313" key="13">
    <source>
        <dbReference type="Proteomes" id="UP000270296"/>
    </source>
</evidence>
<comment type="subcellular location">
    <subcellularLocation>
        <location evidence="1">Membrane</location>
    </subcellularLocation>
</comment>
<accession>A0A183IPE9</accession>
<keyword evidence="13" id="KW-1185">Reference proteome</keyword>
<name>A0A183IPE9_9BILA</name>
<evidence type="ECO:0000256" key="10">
    <source>
        <dbReference type="ARBA" id="ARBA00048778"/>
    </source>
</evidence>
<feature type="domain" description="AAA+ ATPase" evidence="11">
    <location>
        <begin position="191"/>
        <end position="329"/>
    </location>
</feature>
<dbReference type="GO" id="GO:0016558">
    <property type="term" value="P:protein import into peroxisome matrix"/>
    <property type="evidence" value="ECO:0007669"/>
    <property type="project" value="TreeGrafter"/>
</dbReference>
<dbReference type="GO" id="GO:0005829">
    <property type="term" value="C:cytosol"/>
    <property type="evidence" value="ECO:0007669"/>
    <property type="project" value="TreeGrafter"/>
</dbReference>
<dbReference type="Gene3D" id="3.40.50.300">
    <property type="entry name" value="P-loop containing nucleotide triphosphate hydrolases"/>
    <property type="match status" value="1"/>
</dbReference>
<evidence type="ECO:0000259" key="11">
    <source>
        <dbReference type="SMART" id="SM00382"/>
    </source>
</evidence>
<evidence type="ECO:0000256" key="2">
    <source>
        <dbReference type="ARBA" id="ARBA00006914"/>
    </source>
</evidence>
<keyword evidence="7" id="KW-0472">Membrane</keyword>
<dbReference type="OrthoDB" id="2187at2759"/>
<reference evidence="12 13" key="2">
    <citation type="submission" date="2018-11" db="EMBL/GenBank/DDBJ databases">
        <authorList>
            <consortium name="Pathogen Informatics"/>
        </authorList>
    </citation>
    <scope>NUCLEOTIDE SEQUENCE [LARGE SCALE GENOMIC DNA]</scope>
</reference>
<dbReference type="SMART" id="SM00382">
    <property type="entry name" value="AAA"/>
    <property type="match status" value="1"/>
</dbReference>
<keyword evidence="3" id="KW-0962">Peroxisome biogenesis</keyword>
<dbReference type="PANTHER" id="PTHR23077:SF9">
    <property type="entry name" value="PEROXISOMAL ATPASE PEX6"/>
    <property type="match status" value="1"/>
</dbReference>
<dbReference type="WBParaSite" id="SBAD_0000571801-mRNA-1">
    <property type="protein sequence ID" value="SBAD_0000571801-mRNA-1"/>
    <property type="gene ID" value="SBAD_0000571801"/>
</dbReference>
<dbReference type="InterPro" id="IPR027417">
    <property type="entry name" value="P-loop_NTPase"/>
</dbReference>
<dbReference type="Proteomes" id="UP000270296">
    <property type="component" value="Unassembled WGS sequence"/>
</dbReference>